<evidence type="ECO:0000256" key="1">
    <source>
        <dbReference type="SAM" id="MobiDB-lite"/>
    </source>
</evidence>
<feature type="region of interest" description="Disordered" evidence="1">
    <location>
        <begin position="168"/>
        <end position="198"/>
    </location>
</feature>
<name>A0AAW2L7M3_9LAMI</name>
<dbReference type="InterPro" id="IPR025836">
    <property type="entry name" value="Zn_knuckle_CX2CX4HX4C"/>
</dbReference>
<dbReference type="PANTHER" id="PTHR33116:SF86">
    <property type="entry name" value="REVERSE TRANSCRIPTASE DOMAIN-CONTAINING PROTEIN"/>
    <property type="match status" value="1"/>
</dbReference>
<feature type="compositionally biased region" description="Polar residues" evidence="1">
    <location>
        <begin position="180"/>
        <end position="191"/>
    </location>
</feature>
<reference evidence="3" key="2">
    <citation type="journal article" date="2024" name="Plant">
        <title>Genomic evolution and insights into agronomic trait innovations of Sesamum species.</title>
        <authorList>
            <person name="Miao H."/>
            <person name="Wang L."/>
            <person name="Qu L."/>
            <person name="Liu H."/>
            <person name="Sun Y."/>
            <person name="Le M."/>
            <person name="Wang Q."/>
            <person name="Wei S."/>
            <person name="Zheng Y."/>
            <person name="Lin W."/>
            <person name="Duan Y."/>
            <person name="Cao H."/>
            <person name="Xiong S."/>
            <person name="Wang X."/>
            <person name="Wei L."/>
            <person name="Li C."/>
            <person name="Ma Q."/>
            <person name="Ju M."/>
            <person name="Zhao R."/>
            <person name="Li G."/>
            <person name="Mu C."/>
            <person name="Tian Q."/>
            <person name="Mei H."/>
            <person name="Zhang T."/>
            <person name="Gao T."/>
            <person name="Zhang H."/>
        </authorList>
    </citation>
    <scope>NUCLEOTIDE SEQUENCE</scope>
    <source>
        <strain evidence="3">KEN8</strain>
    </source>
</reference>
<dbReference type="AlphaFoldDB" id="A0AAW2L7M3"/>
<dbReference type="PANTHER" id="PTHR33116">
    <property type="entry name" value="REVERSE TRANSCRIPTASE ZINC-BINDING DOMAIN-CONTAINING PROTEIN-RELATED-RELATED"/>
    <property type="match status" value="1"/>
</dbReference>
<protein>
    <recommendedName>
        <fullName evidence="2">Zinc knuckle CX2CX4HX4C domain-containing protein</fullName>
    </recommendedName>
</protein>
<evidence type="ECO:0000313" key="3">
    <source>
        <dbReference type="EMBL" id="KAL0314989.1"/>
    </source>
</evidence>
<gene>
    <name evidence="3" type="ORF">Scaly_2900100</name>
</gene>
<feature type="domain" description="Zinc knuckle CX2CX4HX4C" evidence="2">
    <location>
        <begin position="95"/>
        <end position="138"/>
    </location>
</feature>
<proteinExistence type="predicted"/>
<dbReference type="Pfam" id="PF14392">
    <property type="entry name" value="zf-CCHC_4"/>
    <property type="match status" value="1"/>
</dbReference>
<organism evidence="3">
    <name type="scientific">Sesamum calycinum</name>
    <dbReference type="NCBI Taxonomy" id="2727403"/>
    <lineage>
        <taxon>Eukaryota</taxon>
        <taxon>Viridiplantae</taxon>
        <taxon>Streptophyta</taxon>
        <taxon>Embryophyta</taxon>
        <taxon>Tracheophyta</taxon>
        <taxon>Spermatophyta</taxon>
        <taxon>Magnoliopsida</taxon>
        <taxon>eudicotyledons</taxon>
        <taxon>Gunneridae</taxon>
        <taxon>Pentapetalae</taxon>
        <taxon>asterids</taxon>
        <taxon>lamiids</taxon>
        <taxon>Lamiales</taxon>
        <taxon>Pedaliaceae</taxon>
        <taxon>Sesamum</taxon>
    </lineage>
</organism>
<sequence length="685" mass="78238">MVYEALLPLTSDGDTPRSSGSPLQKFAFSGGSLVHKFAVTLRNCFIRASNYSAISSKMGIATLLGNRIGVFRDMETDIMGRLLGSSFRIRVGLDVNQLLERVFKVHSTFGEELLANLTYERLPKFCYLCGKLEHIEKYYEGHFEEDFNDPGKETQYGLWLQAPLPSRGGFQKAQPREDTGATNSRSGSPANGSPLEKHIRPVEIDMNENYYMQTVAQVGNLVNIPIEFTSYGIFHSRGPVRRGRPPAWNSVGNLNLQDAVTKKIQESRLELLKWNRAGFGSIHHRTQYLNKRIWDLYQEEPNAMNMAEIERIENVLENLSSKEEVMWKQQAKALWLAEGDRNTSFSHVKANERRLHKEIRKIKNTQGQDVDDSEGIHKVIMDYFGSLFNSMMHSKESMERVLASMEKRVTEVMNDGLIRPFTLNEITRALHQMHPLKYPGPDEAFSNIISKSEIKGRVEGVAPSHMTHNIKVILVDYEAASRLKINNLKLAMVFSKNVEAYSPMQLVRILTLEVVSKHEKYLGLPTVVGRSKEEEFEGIKEHIWQKIQLVIEETITSWGSRSSPSYTWRSLLASRELLVADIYWKLGDGNSVPLLGHPWLPRPSYLQLICRLVSLANNTRVVASINSDFEWNRGLVELEFSPFDVECILRIKLKGNGARDELVWHYESHGRFFGRKCIQSGYEPR</sequence>
<reference evidence="3" key="1">
    <citation type="submission" date="2020-06" db="EMBL/GenBank/DDBJ databases">
        <authorList>
            <person name="Li T."/>
            <person name="Hu X."/>
            <person name="Zhang T."/>
            <person name="Song X."/>
            <person name="Zhang H."/>
            <person name="Dai N."/>
            <person name="Sheng W."/>
            <person name="Hou X."/>
            <person name="Wei L."/>
        </authorList>
    </citation>
    <scope>NUCLEOTIDE SEQUENCE</scope>
    <source>
        <strain evidence="3">KEN8</strain>
        <tissue evidence="3">Leaf</tissue>
    </source>
</reference>
<comment type="caution">
    <text evidence="3">The sequence shown here is derived from an EMBL/GenBank/DDBJ whole genome shotgun (WGS) entry which is preliminary data.</text>
</comment>
<accession>A0AAW2L7M3</accession>
<evidence type="ECO:0000259" key="2">
    <source>
        <dbReference type="Pfam" id="PF14392"/>
    </source>
</evidence>
<dbReference type="EMBL" id="JACGWM010000116">
    <property type="protein sequence ID" value="KAL0314989.1"/>
    <property type="molecule type" value="Genomic_DNA"/>
</dbReference>